<dbReference type="PANTHER" id="PTHR11804:SF28">
    <property type="entry name" value="OLIGOENDOPEPTIDASE F"/>
    <property type="match status" value="1"/>
</dbReference>
<dbReference type="RefSeq" id="WP_236331710.1">
    <property type="nucleotide sequence ID" value="NZ_JAKIJS010000001.1"/>
</dbReference>
<proteinExistence type="predicted"/>
<protein>
    <submittedName>
        <fullName evidence="1">M3 family oligoendopeptidase</fullName>
    </submittedName>
</protein>
<dbReference type="InterPro" id="IPR045090">
    <property type="entry name" value="Pept_M3A_M3B"/>
</dbReference>
<evidence type="ECO:0000313" key="1">
    <source>
        <dbReference type="EMBL" id="MCF6136720.1"/>
    </source>
</evidence>
<dbReference type="Gene3D" id="1.10.1370.30">
    <property type="match status" value="1"/>
</dbReference>
<keyword evidence="2" id="KW-1185">Reference proteome</keyword>
<dbReference type="SUPFAM" id="SSF55486">
    <property type="entry name" value="Metalloproteases ('zincins'), catalytic domain"/>
    <property type="match status" value="1"/>
</dbReference>
<organism evidence="1 2">
    <name type="scientific">Pseudalkalibacillus berkeleyi</name>
    <dbReference type="NCBI Taxonomy" id="1069813"/>
    <lineage>
        <taxon>Bacteria</taxon>
        <taxon>Bacillati</taxon>
        <taxon>Bacillota</taxon>
        <taxon>Bacilli</taxon>
        <taxon>Bacillales</taxon>
        <taxon>Fictibacillaceae</taxon>
        <taxon>Pseudalkalibacillus</taxon>
    </lineage>
</organism>
<dbReference type="NCBIfam" id="TIGR02289">
    <property type="entry name" value="M3_not_pepF"/>
    <property type="match status" value="1"/>
</dbReference>
<name>A0ABS9GZA1_9BACL</name>
<reference evidence="1 2" key="1">
    <citation type="submission" date="2022-01" db="EMBL/GenBank/DDBJ databases">
        <title>Alkalihalobacillus sp. EGI L200015, a novel bacterium isolated from a salt lake sediment.</title>
        <authorList>
            <person name="Gao L."/>
            <person name="Fang B.-Z."/>
            <person name="Li W.-J."/>
        </authorList>
    </citation>
    <scope>NUCLEOTIDE SEQUENCE [LARGE SCALE GENOMIC DNA]</scope>
    <source>
        <strain evidence="1 2">KCTC 12718</strain>
    </source>
</reference>
<comment type="caution">
    <text evidence="1">The sequence shown here is derived from an EMBL/GenBank/DDBJ whole genome shotgun (WGS) entry which is preliminary data.</text>
</comment>
<dbReference type="PANTHER" id="PTHR11804">
    <property type="entry name" value="PROTEASE M3 THIMET OLIGOPEPTIDASE-RELATED"/>
    <property type="match status" value="1"/>
</dbReference>
<evidence type="ECO:0000313" key="2">
    <source>
        <dbReference type="Proteomes" id="UP001649381"/>
    </source>
</evidence>
<dbReference type="CDD" id="cd09606">
    <property type="entry name" value="M3B_PepF"/>
    <property type="match status" value="1"/>
</dbReference>
<gene>
    <name evidence="1" type="ORF">L2716_03195</name>
</gene>
<dbReference type="EMBL" id="JAKIJS010000001">
    <property type="protein sequence ID" value="MCF6136720.1"/>
    <property type="molecule type" value="Genomic_DNA"/>
</dbReference>
<dbReference type="InterPro" id="IPR011976">
    <property type="entry name" value="Pept_M3B_oligopep-rel"/>
</dbReference>
<accession>A0ABS9GZA1</accession>
<sequence length="564" mass="67077">MKFSEYQYDRPDLKKFEQAFLSLLEKFEQAESYDQQSDALKGIVEERNHFETMMTICSIRHSIDTNDQFYKEENDFFDEHSPLYEGFVSKFYKRLVDSKYRNQLEEEWGPQLFRIAELSLKTFSDEIVEDLKKENKLSTEYTKLIASAKIQFDGKERTLPQLAPFVQSKDRKTRKEATEARYGFLEDNEEKFDAIYDNLVKVRTDIAKKLGYRNFVELGYDRMVRSDYTAKEVRGFRDQVKEYIVPISQKLYERQRERIGVETLTYYDIPYSFKSGNPTPKGDPEWIINHGKRMYKELSPETNEFFQYMFDNELMDLVSKQGKQSGGYCTYISNYQSPFIFSNFVGTSHDIDVLTHEAGHAFQVYSSRHLSVPEYTIPTYEAAEIHSMSMEFFTWPWMEYFFEEDTEKYKFSHLSSALNFIPYGVAVDEFQHYVYETPEATPAERKQAWRRIEKKYLPHRTYEENAYLERGGFWHQQSHIFRSPFYYIDYTLAQICAFQFWEKANQDRSQAWEDYLQLCKQGGSKSFTELVQFANLQSPFTENCVQSVIADIEGWLNQVDDQKL</sequence>
<dbReference type="Proteomes" id="UP001649381">
    <property type="component" value="Unassembled WGS sequence"/>
</dbReference>